<dbReference type="AlphaFoldDB" id="A0AAV0SXX1"/>
<organism evidence="2 3">
    <name type="scientific">Hyaloperonospora brassicae</name>
    <name type="common">Brassica downy mildew</name>
    <name type="synonym">Peronospora brassicae</name>
    <dbReference type="NCBI Taxonomy" id="162125"/>
    <lineage>
        <taxon>Eukaryota</taxon>
        <taxon>Sar</taxon>
        <taxon>Stramenopiles</taxon>
        <taxon>Oomycota</taxon>
        <taxon>Peronosporomycetes</taxon>
        <taxon>Peronosporales</taxon>
        <taxon>Peronosporaceae</taxon>
        <taxon>Hyaloperonospora</taxon>
    </lineage>
</organism>
<gene>
    <name evidence="2" type="ORF">HBR001_LOCUS425</name>
</gene>
<feature type="compositionally biased region" description="Low complexity" evidence="1">
    <location>
        <begin position="54"/>
        <end position="68"/>
    </location>
</feature>
<feature type="compositionally biased region" description="Basic and acidic residues" evidence="1">
    <location>
        <begin position="28"/>
        <end position="43"/>
    </location>
</feature>
<sequence>MGCCLSREDDHLDGGREALLPKGRSSNKRVDKSVDVDTVKKEGSANGSHKSPSAVVAAADANAKVAAKPQPPKKPAGSSDLRGHQGETPTSMGAGAPVVKPHKSGAKTTPLPREAAVSSKTSSETPVETEDDDVMASAFTSVAVKTEDVNKVKQNGVAQDHATDGADSKGGNRDKVHDTPKEPKSKKVTTSSKKSKKKRKKGKK</sequence>
<feature type="region of interest" description="Disordered" evidence="1">
    <location>
        <begin position="1"/>
        <end position="204"/>
    </location>
</feature>
<dbReference type="Proteomes" id="UP001162031">
    <property type="component" value="Unassembled WGS sequence"/>
</dbReference>
<accession>A0AAV0SXX1</accession>
<feature type="compositionally biased region" description="Basic and acidic residues" evidence="1">
    <location>
        <begin position="161"/>
        <end position="185"/>
    </location>
</feature>
<evidence type="ECO:0000313" key="3">
    <source>
        <dbReference type="Proteomes" id="UP001162031"/>
    </source>
</evidence>
<reference evidence="2" key="1">
    <citation type="submission" date="2022-12" db="EMBL/GenBank/DDBJ databases">
        <authorList>
            <person name="Webb A."/>
        </authorList>
    </citation>
    <scope>NUCLEOTIDE SEQUENCE</scope>
    <source>
        <strain evidence="2">Hp1</strain>
    </source>
</reference>
<feature type="compositionally biased region" description="Basic and acidic residues" evidence="1">
    <location>
        <begin position="1"/>
        <end position="16"/>
    </location>
</feature>
<proteinExistence type="predicted"/>
<protein>
    <submittedName>
        <fullName evidence="2">Uncharacterized protein</fullName>
    </submittedName>
</protein>
<comment type="caution">
    <text evidence="2">The sequence shown here is derived from an EMBL/GenBank/DDBJ whole genome shotgun (WGS) entry which is preliminary data.</text>
</comment>
<evidence type="ECO:0000313" key="2">
    <source>
        <dbReference type="EMBL" id="CAI5710211.1"/>
    </source>
</evidence>
<feature type="compositionally biased region" description="Basic residues" evidence="1">
    <location>
        <begin position="193"/>
        <end position="204"/>
    </location>
</feature>
<dbReference type="EMBL" id="CANTFL010000056">
    <property type="protein sequence ID" value="CAI5710211.1"/>
    <property type="molecule type" value="Genomic_DNA"/>
</dbReference>
<name>A0AAV0SXX1_HYABA</name>
<keyword evidence="3" id="KW-1185">Reference proteome</keyword>
<evidence type="ECO:0000256" key="1">
    <source>
        <dbReference type="SAM" id="MobiDB-lite"/>
    </source>
</evidence>